<dbReference type="EMBL" id="JAASTX010000009">
    <property type="protein sequence ID" value="MBC1491952.1"/>
    <property type="molecule type" value="Genomic_DNA"/>
</dbReference>
<name>A0A7X0XDA4_9LIST</name>
<evidence type="ECO:0000313" key="1">
    <source>
        <dbReference type="EMBL" id="MBC1491952.1"/>
    </source>
</evidence>
<accession>A0A7X0XDA4</accession>
<organism evidence="1 2">
    <name type="scientific">Listeria booriae</name>
    <dbReference type="NCBI Taxonomy" id="1552123"/>
    <lineage>
        <taxon>Bacteria</taxon>
        <taxon>Bacillati</taxon>
        <taxon>Bacillota</taxon>
        <taxon>Bacilli</taxon>
        <taxon>Bacillales</taxon>
        <taxon>Listeriaceae</taxon>
        <taxon>Listeria</taxon>
    </lineage>
</organism>
<protein>
    <submittedName>
        <fullName evidence="1">Uncharacterized protein</fullName>
    </submittedName>
</protein>
<proteinExistence type="predicted"/>
<sequence length="190" mass="20729">MTKVVQMAEKNSNGVVETFYPMAHAEGIEGFRAAVIGVITDQTSLVTAAEKTSWNAKETTAGAQAKADAALVAAKAFTDVYFKEKNVWDGATYFLSSHTFTWNSEDLKQGVFVEIQRYLVGTGALGYGYHVFFIPKKFILKNPNKAYYLMTTDTAGAKKTIRLTSTTITGDDSNSDSPNSAYCVSNVFVI</sequence>
<evidence type="ECO:0000313" key="2">
    <source>
        <dbReference type="Proteomes" id="UP000533953"/>
    </source>
</evidence>
<dbReference type="RefSeq" id="WP_185402303.1">
    <property type="nucleotide sequence ID" value="NZ_JAARRO010000007.1"/>
</dbReference>
<dbReference type="Proteomes" id="UP000533953">
    <property type="component" value="Unassembled WGS sequence"/>
</dbReference>
<reference evidence="1 2" key="1">
    <citation type="submission" date="2020-03" db="EMBL/GenBank/DDBJ databases">
        <title>Soil Listeria distribution.</title>
        <authorList>
            <person name="Liao J."/>
            <person name="Wiedmann M."/>
        </authorList>
    </citation>
    <scope>NUCLEOTIDE SEQUENCE [LARGE SCALE GENOMIC DNA]</scope>
    <source>
        <strain evidence="1 2">FSL L7-1547</strain>
    </source>
</reference>
<comment type="caution">
    <text evidence="1">The sequence shown here is derived from an EMBL/GenBank/DDBJ whole genome shotgun (WGS) entry which is preliminary data.</text>
</comment>
<gene>
    <name evidence="1" type="ORF">HCI99_08915</name>
</gene>
<dbReference type="AlphaFoldDB" id="A0A7X0XDA4"/>